<evidence type="ECO:0000256" key="2">
    <source>
        <dbReference type="ARBA" id="ARBA00022801"/>
    </source>
</evidence>
<comment type="caution">
    <text evidence="6">The sequence shown here is derived from an EMBL/GenBank/DDBJ whole genome shotgun (WGS) entry which is preliminary data.</text>
</comment>
<evidence type="ECO:0000256" key="5">
    <source>
        <dbReference type="SAM" id="MobiDB-lite"/>
    </source>
</evidence>
<dbReference type="PANTHER" id="PTHR10353:SF209">
    <property type="entry name" value="GALACTOLIPID GALACTOSYLTRANSFERASE SFR2, CHLOROPLASTIC"/>
    <property type="match status" value="1"/>
</dbReference>
<evidence type="ECO:0000256" key="1">
    <source>
        <dbReference type="ARBA" id="ARBA00010838"/>
    </source>
</evidence>
<dbReference type="PROSITE" id="PS00653">
    <property type="entry name" value="GLYCOSYL_HYDROL_F1_2"/>
    <property type="match status" value="1"/>
</dbReference>
<dbReference type="GO" id="GO:0005975">
    <property type="term" value="P:carbohydrate metabolic process"/>
    <property type="evidence" value="ECO:0007669"/>
    <property type="project" value="InterPro"/>
</dbReference>
<keyword evidence="2 6" id="KW-0378">Hydrolase</keyword>
<feature type="region of interest" description="Disordered" evidence="5">
    <location>
        <begin position="1"/>
        <end position="34"/>
    </location>
</feature>
<proteinExistence type="inferred from homology"/>
<protein>
    <submittedName>
        <fullName evidence="6">Glycoside hydrolase family 1 protein</fullName>
    </submittedName>
</protein>
<dbReference type="Gene3D" id="3.20.20.80">
    <property type="entry name" value="Glycosidases"/>
    <property type="match status" value="1"/>
</dbReference>
<dbReference type="PRINTS" id="PR00131">
    <property type="entry name" value="GLHYDRLASE1"/>
</dbReference>
<evidence type="ECO:0000256" key="4">
    <source>
        <dbReference type="RuleBase" id="RU003690"/>
    </source>
</evidence>
<dbReference type="Pfam" id="PF00232">
    <property type="entry name" value="Glyco_hydro_1"/>
    <property type="match status" value="2"/>
</dbReference>
<name>A0A849SJG0_UNCEI</name>
<dbReference type="EMBL" id="JABFRW010000201">
    <property type="protein sequence ID" value="NOT35532.1"/>
    <property type="molecule type" value="Genomic_DNA"/>
</dbReference>
<dbReference type="InterPro" id="IPR033132">
    <property type="entry name" value="GH_1_N_CS"/>
</dbReference>
<dbReference type="InterPro" id="IPR001360">
    <property type="entry name" value="Glyco_hydro_1"/>
</dbReference>
<dbReference type="AlphaFoldDB" id="A0A849SJG0"/>
<dbReference type="SUPFAM" id="SSF51445">
    <property type="entry name" value="(Trans)glycosidases"/>
    <property type="match status" value="1"/>
</dbReference>
<organism evidence="6 7">
    <name type="scientific">Eiseniibacteriota bacterium</name>
    <dbReference type="NCBI Taxonomy" id="2212470"/>
    <lineage>
        <taxon>Bacteria</taxon>
        <taxon>Candidatus Eiseniibacteriota</taxon>
    </lineage>
</organism>
<dbReference type="PANTHER" id="PTHR10353">
    <property type="entry name" value="GLYCOSYL HYDROLASE"/>
    <property type="match status" value="1"/>
</dbReference>
<dbReference type="GO" id="GO:0008422">
    <property type="term" value="F:beta-glucosidase activity"/>
    <property type="evidence" value="ECO:0007669"/>
    <property type="project" value="TreeGrafter"/>
</dbReference>
<keyword evidence="3" id="KW-0326">Glycosidase</keyword>
<dbReference type="Proteomes" id="UP000580839">
    <property type="component" value="Unassembled WGS sequence"/>
</dbReference>
<comment type="similarity">
    <text evidence="1 4">Belongs to the glycosyl hydrolase 1 family.</text>
</comment>
<gene>
    <name evidence="6" type="ORF">HOP12_15410</name>
</gene>
<evidence type="ECO:0000313" key="6">
    <source>
        <dbReference type="EMBL" id="NOT35532.1"/>
    </source>
</evidence>
<dbReference type="InterPro" id="IPR017853">
    <property type="entry name" value="GH"/>
</dbReference>
<reference evidence="6 7" key="1">
    <citation type="submission" date="2020-04" db="EMBL/GenBank/DDBJ databases">
        <title>Metagenomic profiling of ammonia- and methane-oxidizing microorganisms in a Dutch drinking water treatment plant.</title>
        <authorList>
            <person name="Poghosyan L."/>
            <person name="Leucker S."/>
        </authorList>
    </citation>
    <scope>NUCLEOTIDE SEQUENCE [LARGE SCALE GENOMIC DNA]</scope>
    <source>
        <strain evidence="6">S-RSF-IL-03</strain>
    </source>
</reference>
<evidence type="ECO:0000313" key="7">
    <source>
        <dbReference type="Proteomes" id="UP000580839"/>
    </source>
</evidence>
<accession>A0A849SJG0</accession>
<evidence type="ECO:0000256" key="3">
    <source>
        <dbReference type="ARBA" id="ARBA00023295"/>
    </source>
</evidence>
<sequence>MIDPTTPHAAEAPPSIASPDGMPHAEHAAEGPGIHSANFRFPPGFLWGAATSSHQVEGGNTNSDWWAWEQSGRVKEPSGAAADHFNRYGADFDLARSLNHNAYRFSLEWSRIEPREGEFSAEGIAHYRQKLEALKARGMEPVLTIYHYTLPQWLAEKGGWENPEIENYFERFVVRVAKEYGDLVRWWLTFNEPVVQAFKGWILGQWPPGKMKDFPTALQVVRRMLRAHVKAYHAIHEARPDAMVSVAKHALALTPCNPKNRLDRLSVWARTYLFNHLFLDALHTGALRVPGLFWENLPHKRTLDFIGLNYYTRDFVRNTGLSLPGLVGDICTLEHHQKIGKRNDLGWEIYPEGLAHFLRTYSRYQLPILITENGLPVDKDEDRWTFIFLHLWQVARALDEGINVIGYLHWSLLDNYEWADGFKARFGLIEVDYATQKRTVRESAKRLASIIERNEL</sequence>